<comment type="subcellular location">
    <subcellularLocation>
        <location evidence="1">Nucleus</location>
    </subcellularLocation>
</comment>
<dbReference type="SMART" id="SM00490">
    <property type="entry name" value="HELICc"/>
    <property type="match status" value="1"/>
</dbReference>
<dbReference type="Pfam" id="PF16719">
    <property type="entry name" value="SAWADEE"/>
    <property type="match status" value="1"/>
</dbReference>
<dbReference type="Pfam" id="PF00271">
    <property type="entry name" value="Helicase_C"/>
    <property type="match status" value="1"/>
</dbReference>
<dbReference type="GO" id="GO:0004386">
    <property type="term" value="F:helicase activity"/>
    <property type="evidence" value="ECO:0007669"/>
    <property type="project" value="UniProtKB-KW"/>
</dbReference>
<keyword evidence="6" id="KW-0067">ATP-binding</keyword>
<dbReference type="GO" id="GO:0016787">
    <property type="term" value="F:hydrolase activity"/>
    <property type="evidence" value="ECO:0007669"/>
    <property type="project" value="UniProtKB-KW"/>
</dbReference>
<dbReference type="GO" id="GO:0003682">
    <property type="term" value="F:chromatin binding"/>
    <property type="evidence" value="ECO:0007669"/>
    <property type="project" value="InterPro"/>
</dbReference>
<dbReference type="PROSITE" id="PS51192">
    <property type="entry name" value="HELICASE_ATP_BIND_1"/>
    <property type="match status" value="1"/>
</dbReference>
<evidence type="ECO:0000256" key="2">
    <source>
        <dbReference type="ARBA" id="ARBA00022528"/>
    </source>
</evidence>
<dbReference type="EMBL" id="JABFUD020000017">
    <property type="protein sequence ID" value="KAI5067502.1"/>
    <property type="molecule type" value="Genomic_DNA"/>
</dbReference>
<feature type="domain" description="Helicase C-terminal" evidence="10">
    <location>
        <begin position="1254"/>
        <end position="1409"/>
    </location>
</feature>
<feature type="compositionally biased region" description="Polar residues" evidence="8">
    <location>
        <begin position="851"/>
        <end position="863"/>
    </location>
</feature>
<evidence type="ECO:0000256" key="1">
    <source>
        <dbReference type="ARBA" id="ARBA00004123"/>
    </source>
</evidence>
<reference evidence="11" key="1">
    <citation type="submission" date="2021-01" db="EMBL/GenBank/DDBJ databases">
        <title>Adiantum capillus-veneris genome.</title>
        <authorList>
            <person name="Fang Y."/>
            <person name="Liao Q."/>
        </authorList>
    </citation>
    <scope>NUCLEOTIDE SEQUENCE</scope>
    <source>
        <strain evidence="11">H3</strain>
        <tissue evidence="11">Leaf</tissue>
    </source>
</reference>
<evidence type="ECO:0000313" key="12">
    <source>
        <dbReference type="Proteomes" id="UP000886520"/>
    </source>
</evidence>
<protein>
    <submittedName>
        <fullName evidence="11">Uncharacterized protein</fullName>
    </submittedName>
</protein>
<dbReference type="InterPro" id="IPR044567">
    <property type="entry name" value="CLSY/DRD1"/>
</dbReference>
<evidence type="ECO:0000313" key="11">
    <source>
        <dbReference type="EMBL" id="KAI5067502.1"/>
    </source>
</evidence>
<feature type="compositionally biased region" description="Basic residues" evidence="8">
    <location>
        <begin position="593"/>
        <end position="608"/>
    </location>
</feature>
<dbReference type="CDD" id="cd18793">
    <property type="entry name" value="SF2_C_SNF"/>
    <property type="match status" value="1"/>
</dbReference>
<dbReference type="GO" id="GO:0005524">
    <property type="term" value="F:ATP binding"/>
    <property type="evidence" value="ECO:0007669"/>
    <property type="project" value="UniProtKB-KW"/>
</dbReference>
<gene>
    <name evidence="11" type="ORF">GOP47_0018030</name>
</gene>
<feature type="compositionally biased region" description="Basic and acidic residues" evidence="8">
    <location>
        <begin position="406"/>
        <end position="417"/>
    </location>
</feature>
<dbReference type="GO" id="GO:0005634">
    <property type="term" value="C:nucleus"/>
    <property type="evidence" value="ECO:0007669"/>
    <property type="project" value="UniProtKB-SubCell"/>
</dbReference>
<dbReference type="InterPro" id="IPR049730">
    <property type="entry name" value="SNF2/RAD54-like_C"/>
</dbReference>
<dbReference type="InterPro" id="IPR000330">
    <property type="entry name" value="SNF2_N"/>
</dbReference>
<dbReference type="SUPFAM" id="SSF52540">
    <property type="entry name" value="P-loop containing nucleoside triphosphate hydrolases"/>
    <property type="match status" value="2"/>
</dbReference>
<sequence>MNSTGVFSQKPLFEAFRIGAWWYTKLLKRKGGNYVVYFEGYGKHEEQELTSNYIRLRSRTAGSSDCSCLTVGADVVAFVVHPHSFRAGSNRSCYSAWYDVKIISKVYKHPLYTCACKYKVQFYSDLSKNTEPRSTRALLEGAMVEVSISEIAIMQANLESSLETLFETSLSLAEDSIKRQWSKDTYTLNLSYSSQQPLYSTSVTEDARNVLPTADRDTYMIDVTENLRTDVRLDGSPGFHMLENNITARSKDARASQVLSNQRKSVNSAKSVDLTLSDNLSVHVNNAFTQEVCLPHRAAFESCKTRIRISLPRKAKVTDTGVYAETGRQKKLARHTIFNNQSSLNSSEKSCSSYKLSSSGSDSEELHDSERLSRKEETTDDSQSRTTPVFYGDANESQEIVNSLELDNRNHSEDHGRSTSTKTFYGNPAEKSGQSSSTAIFYGSCGNEEDTLNSTKASKIDVEGQDECLSAKIPHIEHENVDVDCAWTTSKKRDPAQGHEFDDRSECFCNTVQISSDNSESVCRACNFLQGDDSIVMTTPANSQGEDKKAQVVAAKSTGCKNVEDIHGNCSESDSTQQFRVLKKVKKNEGYNKQKHKLRPHATKKAKTGAHDVSHTSHSRDINSCKNVQGRHEYCSESEPVQQSKVLKKRKKSAVDYQQRCKSVPPATTKRKNSARCVSRNPHNRDRAKNLKTQEWKRNFNDLFDAILKSDRELTHVKMAAPLEKPFSFLEEIQNQVPWDPIVFCERTGVYKDDLMEDEPLKDLWKDMELASEEMRGVAALAEQPIQTSQDKALGCEHALVLREQEGYVCSLCGVLVTSVENIFPPVLREEVDHRGRDNQIRAEKEVDSAACNNSTEYSNTPRRPSEPDMGSVWKLIQDLRPRMQKNQVDGFNFLWNNVGALSSQTDNKGGGCIVAHAPGTGKSLLIISFLKSFLQLHSWCRPLIVAPKNMLLSWKKEFEKWQAGIKVYLLQASSPLKYLSGISEWQKSKSVLIVNYQLFSQLVAEGRVCRALEIQRIGSLLLHVPDILVLDEGHVPRNCSKLRESLLQIRTKFKILVSGTLFQNNMQELFNLLYLARPNFLRYLQTRHSNKRFEGIDLDNDCSKKQWQTFEEFNKERQTDTSDEEAELRKIFMEEIGNKLEGKVQEAGGDDDFRHAIEQLQAIMAPFVHFYNGDILKSLPGIKEFIVVLQATNLQVSLSTQIKQQTFLETALSIHPSLLLKWKGEIRTFVELDELQAIRGDASQGPKVKFILDLAECCHLLKEKLLIFSQFIKTMELVAELLPKKFKVAMIKGQDRLEERQRTIEEFNESGGTSILLASLTACGEGINLTGASRVVFLDMHWNPARMKQAVARAFRIGQTRVVHTYWLIASVEKEAEKFTRIHRKDWLSRSIFSLGKEFVNCGYKESHPNSEVDDYVLAQLLRNDMTKSILRVLNYSASEREKPFSIF</sequence>
<dbReference type="PANTHER" id="PTHR45821:SF5">
    <property type="entry name" value="SNF2 DOMAIN-CONTAINING PROTEIN CLASSY 4"/>
    <property type="match status" value="1"/>
</dbReference>
<dbReference type="InterPro" id="IPR014001">
    <property type="entry name" value="Helicase_ATP-bd"/>
</dbReference>
<feature type="region of interest" description="Disordered" evidence="8">
    <location>
        <begin position="656"/>
        <end position="689"/>
    </location>
</feature>
<dbReference type="OrthoDB" id="2020972at2759"/>
<keyword evidence="2" id="KW-0150">Chloroplast</keyword>
<evidence type="ECO:0000256" key="4">
    <source>
        <dbReference type="ARBA" id="ARBA00022801"/>
    </source>
</evidence>
<feature type="compositionally biased region" description="Basic and acidic residues" evidence="8">
    <location>
        <begin position="364"/>
        <end position="377"/>
    </location>
</feature>
<dbReference type="InterPro" id="IPR038718">
    <property type="entry name" value="SNF2-like_sf"/>
</dbReference>
<feature type="compositionally biased region" description="Basic and acidic residues" evidence="8">
    <location>
        <begin position="609"/>
        <end position="623"/>
    </location>
</feature>
<feature type="region of interest" description="Disordered" evidence="8">
    <location>
        <begin position="593"/>
        <end position="623"/>
    </location>
</feature>
<feature type="region of interest" description="Disordered" evidence="8">
    <location>
        <begin position="840"/>
        <end position="870"/>
    </location>
</feature>
<dbReference type="InterPro" id="IPR027417">
    <property type="entry name" value="P-loop_NTPase"/>
</dbReference>
<evidence type="ECO:0000256" key="8">
    <source>
        <dbReference type="SAM" id="MobiDB-lite"/>
    </source>
</evidence>
<dbReference type="InterPro" id="IPR001650">
    <property type="entry name" value="Helicase_C-like"/>
</dbReference>
<feature type="domain" description="Helicase ATP-binding" evidence="9">
    <location>
        <begin position="904"/>
        <end position="1080"/>
    </location>
</feature>
<proteinExistence type="predicted"/>
<keyword evidence="4" id="KW-0378">Hydrolase</keyword>
<keyword evidence="5" id="KW-0347">Helicase</keyword>
<keyword evidence="3" id="KW-0547">Nucleotide-binding</keyword>
<dbReference type="Pfam" id="PF00176">
    <property type="entry name" value="SNF2-rel_dom"/>
    <property type="match status" value="1"/>
</dbReference>
<evidence type="ECO:0000256" key="3">
    <source>
        <dbReference type="ARBA" id="ARBA00022741"/>
    </source>
</evidence>
<dbReference type="Proteomes" id="UP000886520">
    <property type="component" value="Chromosome 17"/>
</dbReference>
<evidence type="ECO:0000259" key="10">
    <source>
        <dbReference type="PROSITE" id="PS51194"/>
    </source>
</evidence>
<dbReference type="SMART" id="SM00487">
    <property type="entry name" value="DEXDc"/>
    <property type="match status" value="1"/>
</dbReference>
<keyword evidence="2" id="KW-0934">Plastid</keyword>
<evidence type="ECO:0000256" key="7">
    <source>
        <dbReference type="ARBA" id="ARBA00023242"/>
    </source>
</evidence>
<keyword evidence="12" id="KW-1185">Reference proteome</keyword>
<accession>A0A9D4UH05</accession>
<dbReference type="PROSITE" id="PS51194">
    <property type="entry name" value="HELICASE_CTER"/>
    <property type="match status" value="1"/>
</dbReference>
<feature type="compositionally biased region" description="Low complexity" evidence="8">
    <location>
        <begin position="343"/>
        <end position="361"/>
    </location>
</feature>
<comment type="caution">
    <text evidence="11">The sequence shown here is derived from an EMBL/GenBank/DDBJ whole genome shotgun (WGS) entry which is preliminary data.</text>
</comment>
<dbReference type="PANTHER" id="PTHR45821">
    <property type="entry name" value="SNF2 DOMAIN-CONTAINING PROTEIN CLASSY 2-RELATED"/>
    <property type="match status" value="1"/>
</dbReference>
<dbReference type="InterPro" id="IPR032001">
    <property type="entry name" value="SAWADEE_dom"/>
</dbReference>
<feature type="region of interest" description="Disordered" evidence="8">
    <location>
        <begin position="343"/>
        <end position="436"/>
    </location>
</feature>
<dbReference type="Gene3D" id="3.40.50.300">
    <property type="entry name" value="P-loop containing nucleotide triphosphate hydrolases"/>
    <property type="match status" value="1"/>
</dbReference>
<evidence type="ECO:0000256" key="5">
    <source>
        <dbReference type="ARBA" id="ARBA00022806"/>
    </source>
</evidence>
<dbReference type="GO" id="GO:0080188">
    <property type="term" value="P:gene silencing by siRNA-directed DNA methylation"/>
    <property type="evidence" value="ECO:0007669"/>
    <property type="project" value="InterPro"/>
</dbReference>
<keyword evidence="7" id="KW-0539">Nucleus</keyword>
<name>A0A9D4UH05_ADICA</name>
<dbReference type="Gene3D" id="3.40.50.10810">
    <property type="entry name" value="Tandem AAA-ATPase domain"/>
    <property type="match status" value="1"/>
</dbReference>
<organism evidence="11 12">
    <name type="scientific">Adiantum capillus-veneris</name>
    <name type="common">Maidenhair fern</name>
    <dbReference type="NCBI Taxonomy" id="13818"/>
    <lineage>
        <taxon>Eukaryota</taxon>
        <taxon>Viridiplantae</taxon>
        <taxon>Streptophyta</taxon>
        <taxon>Embryophyta</taxon>
        <taxon>Tracheophyta</taxon>
        <taxon>Polypodiopsida</taxon>
        <taxon>Polypodiidae</taxon>
        <taxon>Polypodiales</taxon>
        <taxon>Pteridineae</taxon>
        <taxon>Pteridaceae</taxon>
        <taxon>Vittarioideae</taxon>
        <taxon>Adiantum</taxon>
    </lineage>
</organism>
<evidence type="ECO:0000259" key="9">
    <source>
        <dbReference type="PROSITE" id="PS51192"/>
    </source>
</evidence>
<evidence type="ECO:0000256" key="6">
    <source>
        <dbReference type="ARBA" id="ARBA00022840"/>
    </source>
</evidence>